<reference evidence="3 4" key="1">
    <citation type="journal article" date="2014" name="Int. J. Syst. Evol. Microbiol.">
        <title>Complete genome sequence of Corynebacterium casei LMG S-19264T (=DSM 44701T), isolated from a smear-ripened cheese.</title>
        <authorList>
            <consortium name="US DOE Joint Genome Institute (JGI-PGF)"/>
            <person name="Walter F."/>
            <person name="Albersmeier A."/>
            <person name="Kalinowski J."/>
            <person name="Ruckert C."/>
        </authorList>
    </citation>
    <scope>NUCLEOTIDE SEQUENCE [LARGE SCALE GENOMIC DNA]</scope>
    <source>
        <strain evidence="3 4">KCTC 12285</strain>
    </source>
</reference>
<protein>
    <submittedName>
        <fullName evidence="3">Phosphoesterase</fullName>
    </submittedName>
</protein>
<proteinExistence type="inferred from homology"/>
<keyword evidence="4" id="KW-1185">Reference proteome</keyword>
<dbReference type="Gene3D" id="3.60.21.10">
    <property type="match status" value="1"/>
</dbReference>
<sequence>MDKKTIPLGKRNGKTLIFGGIYSNLQALEALITIAEEEKIAPENCFCTGDIVGYCAQPEETVQRFIQWGAQSIIGNVEEQLRTGAIECGCDFKAGSRCDGFSKTWYAFAQTQLSKASITWMKSLPDHISFEFANKNVTLVHGSYTHISEFIFKSTPWQAKQSSFNASTSNVIIAGHCGLPFYDQKEEKIWINPGVIGMPANEGKTRVWYAILDDSKGFSVRYKTFAYDYQTASRLMLAKELPQEYATTLCTGLWDNMEILPETEKKLQGIDIKRFIESVS</sequence>
<comment type="similarity">
    <text evidence="1">Belongs to the metallophosphoesterase superfamily. YfcE family.</text>
</comment>
<dbReference type="Proteomes" id="UP000601108">
    <property type="component" value="Unassembled WGS sequence"/>
</dbReference>
<gene>
    <name evidence="3" type="ORF">GCM10007384_33020</name>
</gene>
<comment type="caution">
    <text evidence="3">The sequence shown here is derived from an EMBL/GenBank/DDBJ whole genome shotgun (WGS) entry which is preliminary data.</text>
</comment>
<accession>A0A918JXJ0</accession>
<dbReference type="InterPro" id="IPR050126">
    <property type="entry name" value="Ap4A_hydrolase"/>
</dbReference>
<evidence type="ECO:0000259" key="2">
    <source>
        <dbReference type="Pfam" id="PF12850"/>
    </source>
</evidence>
<dbReference type="Pfam" id="PF12850">
    <property type="entry name" value="Metallophos_2"/>
    <property type="match status" value="1"/>
</dbReference>
<feature type="domain" description="Calcineurin-like phosphoesterase" evidence="2">
    <location>
        <begin position="30"/>
        <end position="213"/>
    </location>
</feature>
<dbReference type="RefSeq" id="WP_027413139.1">
    <property type="nucleotide sequence ID" value="NZ_BMWS01000027.1"/>
</dbReference>
<dbReference type="AlphaFoldDB" id="A0A918JXJ0"/>
<dbReference type="GO" id="GO:0005737">
    <property type="term" value="C:cytoplasm"/>
    <property type="evidence" value="ECO:0007669"/>
    <property type="project" value="TreeGrafter"/>
</dbReference>
<dbReference type="CDD" id="cd00838">
    <property type="entry name" value="MPP_superfamily"/>
    <property type="match status" value="1"/>
</dbReference>
<name>A0A918JXJ0_9FLAO</name>
<dbReference type="PANTHER" id="PTHR42850">
    <property type="entry name" value="METALLOPHOSPHOESTERASE"/>
    <property type="match status" value="1"/>
</dbReference>
<evidence type="ECO:0000313" key="3">
    <source>
        <dbReference type="EMBL" id="GGX29244.1"/>
    </source>
</evidence>
<dbReference type="EMBL" id="BMWS01000027">
    <property type="protein sequence ID" value="GGX29244.1"/>
    <property type="molecule type" value="Genomic_DNA"/>
</dbReference>
<dbReference type="PIRSF" id="PIRSF000883">
    <property type="entry name" value="Pesterase_MJ0912"/>
    <property type="match status" value="1"/>
</dbReference>
<evidence type="ECO:0000256" key="1">
    <source>
        <dbReference type="ARBA" id="ARBA00008950"/>
    </source>
</evidence>
<dbReference type="InterPro" id="IPR024654">
    <property type="entry name" value="Calcineurin-like_PHP_lpxH"/>
</dbReference>
<dbReference type="InterPro" id="IPR029052">
    <property type="entry name" value="Metallo-depent_PP-like"/>
</dbReference>
<dbReference type="GO" id="GO:0016791">
    <property type="term" value="F:phosphatase activity"/>
    <property type="evidence" value="ECO:0007669"/>
    <property type="project" value="TreeGrafter"/>
</dbReference>
<dbReference type="InterPro" id="IPR011152">
    <property type="entry name" value="Pesterase_MJ0912"/>
</dbReference>
<organism evidence="3 4">
    <name type="scientific">Aquimarina muelleri</name>
    <dbReference type="NCBI Taxonomy" id="279356"/>
    <lineage>
        <taxon>Bacteria</taxon>
        <taxon>Pseudomonadati</taxon>
        <taxon>Bacteroidota</taxon>
        <taxon>Flavobacteriia</taxon>
        <taxon>Flavobacteriales</taxon>
        <taxon>Flavobacteriaceae</taxon>
        <taxon>Aquimarina</taxon>
    </lineage>
</organism>
<dbReference type="PANTHER" id="PTHR42850:SF2">
    <property type="entry name" value="BLL5683 PROTEIN"/>
    <property type="match status" value="1"/>
</dbReference>
<dbReference type="SUPFAM" id="SSF56300">
    <property type="entry name" value="Metallo-dependent phosphatases"/>
    <property type="match status" value="1"/>
</dbReference>
<evidence type="ECO:0000313" key="4">
    <source>
        <dbReference type="Proteomes" id="UP000601108"/>
    </source>
</evidence>